<dbReference type="Proteomes" id="UP000515140">
    <property type="component" value="Unplaced"/>
</dbReference>
<feature type="region of interest" description="Disordered" evidence="1">
    <location>
        <begin position="175"/>
        <end position="220"/>
    </location>
</feature>
<keyword evidence="3" id="KW-1185">Reference proteome</keyword>
<evidence type="ECO:0000313" key="4">
    <source>
        <dbReference type="RefSeq" id="XP_020843561.1"/>
    </source>
</evidence>
<dbReference type="KEGG" id="pcw:110209408"/>
<proteinExistence type="predicted"/>
<evidence type="ECO:0000313" key="3">
    <source>
        <dbReference type="Proteomes" id="UP000515140"/>
    </source>
</evidence>
<sequence>MHSTSPDGFLFLQLVCVLSSSRAGRKRMYGCRSLDECSCTNKPVLLGAECTPVCKSAGVLRTVVLECVVCARPRVKLPELREWKQAEKRSRKIGLGEKDRASTLLFQNRRSSERAFAADGLSQPLVQSRGDWSLRSSSSPSGSRSSSLGIEQVSQCPHPLKPIHLLRKGHWGKQIHQPEAAKQHGQENQERHKLKRGSDSTVCFKKPKHLRDSKMSFPSF</sequence>
<evidence type="ECO:0000256" key="1">
    <source>
        <dbReference type="SAM" id="MobiDB-lite"/>
    </source>
</evidence>
<name>A0A6P5KGF8_PHACI</name>
<feature type="signal peptide" evidence="2">
    <location>
        <begin position="1"/>
        <end position="23"/>
    </location>
</feature>
<dbReference type="GeneID" id="110209408"/>
<feature type="region of interest" description="Disordered" evidence="1">
    <location>
        <begin position="129"/>
        <end position="151"/>
    </location>
</feature>
<dbReference type="AlphaFoldDB" id="A0A6P5KGF8"/>
<reference evidence="4" key="1">
    <citation type="submission" date="2025-08" db="UniProtKB">
        <authorList>
            <consortium name="RefSeq"/>
        </authorList>
    </citation>
    <scope>IDENTIFICATION</scope>
    <source>
        <tissue evidence="4">Spleen</tissue>
    </source>
</reference>
<dbReference type="RefSeq" id="XP_020843561.1">
    <property type="nucleotide sequence ID" value="XM_020987902.1"/>
</dbReference>
<gene>
    <name evidence="4" type="primary">LOC110209408</name>
</gene>
<keyword evidence="2" id="KW-0732">Signal</keyword>
<accession>A0A6P5KGF8</accession>
<feature type="compositionally biased region" description="Basic and acidic residues" evidence="1">
    <location>
        <begin position="179"/>
        <end position="191"/>
    </location>
</feature>
<feature type="compositionally biased region" description="Low complexity" evidence="1">
    <location>
        <begin position="133"/>
        <end position="149"/>
    </location>
</feature>
<feature type="chain" id="PRO_5027611486" evidence="2">
    <location>
        <begin position="24"/>
        <end position="220"/>
    </location>
</feature>
<protein>
    <submittedName>
        <fullName evidence="4">Uncharacterized protein LOC110209408 isoform X1</fullName>
    </submittedName>
</protein>
<evidence type="ECO:0000256" key="2">
    <source>
        <dbReference type="SAM" id="SignalP"/>
    </source>
</evidence>
<organism evidence="3 4">
    <name type="scientific">Phascolarctos cinereus</name>
    <name type="common">Koala</name>
    <dbReference type="NCBI Taxonomy" id="38626"/>
    <lineage>
        <taxon>Eukaryota</taxon>
        <taxon>Metazoa</taxon>
        <taxon>Chordata</taxon>
        <taxon>Craniata</taxon>
        <taxon>Vertebrata</taxon>
        <taxon>Euteleostomi</taxon>
        <taxon>Mammalia</taxon>
        <taxon>Metatheria</taxon>
        <taxon>Diprotodontia</taxon>
        <taxon>Phascolarctidae</taxon>
        <taxon>Phascolarctos</taxon>
    </lineage>
</organism>
<dbReference type="InParanoid" id="A0A6P5KGF8"/>